<name>A0ABY9JZA4_9BACI</name>
<accession>A0ABY9JZA4</accession>
<sequence>MLLLALNVLSISTLFVLLFTNSSEPELELDEPISMDRYAEISLESDLEAVERIINQFLEKESNNQPLQYQVIVNDKVRVVGKIVAFGKDINMTMDLIPIVTEEGNVQLKVDDLTLGSFSLPVSFVLNYVNSQYAIPNEVVIDKEEESIYVLLTELEVGSGYKIKANDINLEEERVEVTLLIPQ</sequence>
<dbReference type="EMBL" id="CP129013">
    <property type="protein sequence ID" value="WLR43668.1"/>
    <property type="molecule type" value="Genomic_DNA"/>
</dbReference>
<dbReference type="Pfam" id="PF09911">
    <property type="entry name" value="DUF2140"/>
    <property type="match status" value="1"/>
</dbReference>
<reference evidence="1 2" key="1">
    <citation type="submission" date="2023-06" db="EMBL/GenBank/DDBJ databases">
        <title>Five Gram-positive bacteria isolated from mangrove sediments in Shenzhen, Guangdong, China.</title>
        <authorList>
            <person name="Yu S."/>
            <person name="Zheng W."/>
            <person name="Huang Y."/>
        </authorList>
    </citation>
    <scope>NUCLEOTIDE SEQUENCE [LARGE SCALE GENOMIC DNA]</scope>
    <source>
        <strain evidence="1 2">SaN35-3</strain>
    </source>
</reference>
<proteinExistence type="predicted"/>
<evidence type="ECO:0000313" key="1">
    <source>
        <dbReference type="EMBL" id="WLR43668.1"/>
    </source>
</evidence>
<dbReference type="RefSeq" id="WP_306020316.1">
    <property type="nucleotide sequence ID" value="NZ_CP129013.1"/>
</dbReference>
<gene>
    <name evidence="1" type="ORF">LC087_05860</name>
</gene>
<organism evidence="1 2">
    <name type="scientific">Bacillus carboniphilus</name>
    <dbReference type="NCBI Taxonomy" id="86663"/>
    <lineage>
        <taxon>Bacteria</taxon>
        <taxon>Bacillati</taxon>
        <taxon>Bacillota</taxon>
        <taxon>Bacilli</taxon>
        <taxon>Bacillales</taxon>
        <taxon>Bacillaceae</taxon>
        <taxon>Bacillus</taxon>
    </lineage>
</organism>
<dbReference type="Proteomes" id="UP001197974">
    <property type="component" value="Chromosome"/>
</dbReference>
<evidence type="ECO:0000313" key="2">
    <source>
        <dbReference type="Proteomes" id="UP001197974"/>
    </source>
</evidence>
<dbReference type="InterPro" id="IPR018672">
    <property type="entry name" value="DUF2140"/>
</dbReference>
<protein>
    <submittedName>
        <fullName evidence="1">YpmS family protein</fullName>
    </submittedName>
</protein>
<keyword evidence="2" id="KW-1185">Reference proteome</keyword>